<protein>
    <submittedName>
        <fullName evidence="5">GntR domain protein</fullName>
    </submittedName>
</protein>
<dbReference type="InterPro" id="IPR000524">
    <property type="entry name" value="Tscrpt_reg_HTH_GntR"/>
</dbReference>
<accession>B8GGM0</accession>
<dbReference type="Gene3D" id="1.20.120.530">
    <property type="entry name" value="GntR ligand-binding domain-like"/>
    <property type="match status" value="1"/>
</dbReference>
<dbReference type="RefSeq" id="WP_012617594.1">
    <property type="nucleotide sequence ID" value="NC_011832.1"/>
</dbReference>
<dbReference type="AlphaFoldDB" id="B8GGM0"/>
<dbReference type="PANTHER" id="PTHR43537">
    <property type="entry name" value="TRANSCRIPTIONAL REGULATOR, GNTR FAMILY"/>
    <property type="match status" value="1"/>
</dbReference>
<evidence type="ECO:0000313" key="5">
    <source>
        <dbReference type="EMBL" id="ACL16275.1"/>
    </source>
</evidence>
<dbReference type="PROSITE" id="PS50949">
    <property type="entry name" value="HTH_GNTR"/>
    <property type="match status" value="1"/>
</dbReference>
<evidence type="ECO:0000256" key="3">
    <source>
        <dbReference type="ARBA" id="ARBA00023163"/>
    </source>
</evidence>
<dbReference type="Pfam" id="PF00392">
    <property type="entry name" value="GntR"/>
    <property type="match status" value="1"/>
</dbReference>
<dbReference type="CDD" id="cd07377">
    <property type="entry name" value="WHTH_GntR"/>
    <property type="match status" value="1"/>
</dbReference>
<name>B8GGM0_METPE</name>
<keyword evidence="3" id="KW-0804">Transcription</keyword>
<evidence type="ECO:0000313" key="6">
    <source>
        <dbReference type="Proteomes" id="UP000002457"/>
    </source>
</evidence>
<dbReference type="Proteomes" id="UP000002457">
    <property type="component" value="Chromosome"/>
</dbReference>
<evidence type="ECO:0000256" key="1">
    <source>
        <dbReference type="ARBA" id="ARBA00023015"/>
    </source>
</evidence>
<gene>
    <name evidence="5" type="ordered locus">Mpal_0923</name>
</gene>
<evidence type="ECO:0000259" key="4">
    <source>
        <dbReference type="PROSITE" id="PS50949"/>
    </source>
</evidence>
<keyword evidence="2" id="KW-0238">DNA-binding</keyword>
<organism evidence="5 6">
    <name type="scientific">Methanosphaerula palustris (strain ATCC BAA-1556 / DSM 19958 / E1-9c)</name>
    <dbReference type="NCBI Taxonomy" id="521011"/>
    <lineage>
        <taxon>Archaea</taxon>
        <taxon>Methanobacteriati</taxon>
        <taxon>Methanobacteriota</taxon>
        <taxon>Stenosarchaea group</taxon>
        <taxon>Methanomicrobia</taxon>
        <taxon>Methanomicrobiales</taxon>
        <taxon>Methanoregulaceae</taxon>
        <taxon>Methanosphaerula</taxon>
    </lineage>
</organism>
<dbReference type="GO" id="GO:0003700">
    <property type="term" value="F:DNA-binding transcription factor activity"/>
    <property type="evidence" value="ECO:0007669"/>
    <property type="project" value="InterPro"/>
</dbReference>
<sequence length="230" mass="25967">MAIQKASRSTLVGQVAEQMEQMIESGQWQVGKKIPAEPELMGQFEVSRNTLREAIQSLVHAGLLETRQGIGTTVKSDSDLGVVLERKIKKSDLLETLEVRLGFEREAAQLAAERRTAEDLEQIQCCLDQCKQASENNDLFQFVKMDIAFHKSVVKATHNGMFIELYEHITDALQNSINEIMRIKNTVHVENEIHIDLFQAIHSGDQQLALDCVNKYLNDAKESLSLMLNE</sequence>
<keyword evidence="1" id="KW-0805">Transcription regulation</keyword>
<dbReference type="KEGG" id="mpl:Mpal_0923"/>
<dbReference type="Gene3D" id="1.10.10.10">
    <property type="entry name" value="Winged helix-like DNA-binding domain superfamily/Winged helix DNA-binding domain"/>
    <property type="match status" value="1"/>
</dbReference>
<feature type="domain" description="HTH gntR-type" evidence="4">
    <location>
        <begin position="9"/>
        <end position="77"/>
    </location>
</feature>
<dbReference type="SMART" id="SM00345">
    <property type="entry name" value="HTH_GNTR"/>
    <property type="match status" value="1"/>
</dbReference>
<dbReference type="PANTHER" id="PTHR43537:SF47">
    <property type="entry name" value="REGULATORY PROTEIN GNTR HTH"/>
    <property type="match status" value="1"/>
</dbReference>
<dbReference type="InterPro" id="IPR036388">
    <property type="entry name" value="WH-like_DNA-bd_sf"/>
</dbReference>
<dbReference type="GO" id="GO:0003677">
    <property type="term" value="F:DNA binding"/>
    <property type="evidence" value="ECO:0007669"/>
    <property type="project" value="UniProtKB-KW"/>
</dbReference>
<dbReference type="GeneID" id="7272416"/>
<dbReference type="eggNOG" id="arCOG06044">
    <property type="taxonomic scope" value="Archaea"/>
</dbReference>
<dbReference type="InterPro" id="IPR008920">
    <property type="entry name" value="TF_FadR/GntR_C"/>
</dbReference>
<dbReference type="InterPro" id="IPR036390">
    <property type="entry name" value="WH_DNA-bd_sf"/>
</dbReference>
<keyword evidence="6" id="KW-1185">Reference proteome</keyword>
<dbReference type="InterPro" id="IPR011711">
    <property type="entry name" value="GntR_C"/>
</dbReference>
<proteinExistence type="predicted"/>
<reference evidence="5 6" key="1">
    <citation type="journal article" date="2015" name="Genome Announc.">
        <title>Complete Genome Sequence of Methanosphaerula palustris E1-9CT, a Hydrogenotrophic Methanogen Isolated from a Minerotrophic Fen Peatland.</title>
        <authorList>
            <person name="Cadillo-Quiroz H."/>
            <person name="Browne P."/>
            <person name="Kyrpides N."/>
            <person name="Woyke T."/>
            <person name="Goodwin L."/>
            <person name="Detter C."/>
            <person name="Yavitt J.B."/>
            <person name="Zinder S.H."/>
        </authorList>
    </citation>
    <scope>NUCLEOTIDE SEQUENCE [LARGE SCALE GENOMIC DNA]</scope>
    <source>
        <strain evidence="6">ATCC BAA-1556 / DSM 19958 / E1-9c</strain>
    </source>
</reference>
<dbReference type="PRINTS" id="PR00035">
    <property type="entry name" value="HTHGNTR"/>
</dbReference>
<dbReference type="OrthoDB" id="385845at2157"/>
<evidence type="ECO:0000256" key="2">
    <source>
        <dbReference type="ARBA" id="ARBA00023125"/>
    </source>
</evidence>
<dbReference type="EMBL" id="CP001338">
    <property type="protein sequence ID" value="ACL16275.1"/>
    <property type="molecule type" value="Genomic_DNA"/>
</dbReference>
<dbReference type="SMART" id="SM00895">
    <property type="entry name" value="FCD"/>
    <property type="match status" value="1"/>
</dbReference>
<dbReference type="Pfam" id="PF07729">
    <property type="entry name" value="FCD"/>
    <property type="match status" value="1"/>
</dbReference>
<dbReference type="SUPFAM" id="SSF46785">
    <property type="entry name" value="Winged helix' DNA-binding domain"/>
    <property type="match status" value="1"/>
</dbReference>
<dbReference type="HOGENOM" id="CLU_017584_9_2_2"/>
<dbReference type="STRING" id="521011.Mpal_0923"/>
<dbReference type="SUPFAM" id="SSF48008">
    <property type="entry name" value="GntR ligand-binding domain-like"/>
    <property type="match status" value="1"/>
</dbReference>